<dbReference type="Proteomes" id="UP000027222">
    <property type="component" value="Unassembled WGS sequence"/>
</dbReference>
<dbReference type="HOGENOM" id="CLU_1209900_0_0_1"/>
<dbReference type="AlphaFoldDB" id="A0A067SEL4"/>
<keyword evidence="2" id="KW-1185">Reference proteome</keyword>
<protein>
    <recommendedName>
        <fullName evidence="3">Protein kinase domain-containing protein</fullName>
    </recommendedName>
</protein>
<accession>A0A067SEL4</accession>
<dbReference type="EMBL" id="KL142426">
    <property type="protein sequence ID" value="KDR66189.1"/>
    <property type="molecule type" value="Genomic_DNA"/>
</dbReference>
<organism evidence="1 2">
    <name type="scientific">Galerina marginata (strain CBS 339.88)</name>
    <dbReference type="NCBI Taxonomy" id="685588"/>
    <lineage>
        <taxon>Eukaryota</taxon>
        <taxon>Fungi</taxon>
        <taxon>Dikarya</taxon>
        <taxon>Basidiomycota</taxon>
        <taxon>Agaricomycotina</taxon>
        <taxon>Agaricomycetes</taxon>
        <taxon>Agaricomycetidae</taxon>
        <taxon>Agaricales</taxon>
        <taxon>Agaricineae</taxon>
        <taxon>Strophariaceae</taxon>
        <taxon>Galerina</taxon>
    </lineage>
</organism>
<name>A0A067SEL4_GALM3</name>
<proteinExistence type="predicted"/>
<reference evidence="2" key="1">
    <citation type="journal article" date="2014" name="Proc. Natl. Acad. Sci. U.S.A.">
        <title>Extensive sampling of basidiomycete genomes demonstrates inadequacy of the white-rot/brown-rot paradigm for wood decay fungi.</title>
        <authorList>
            <person name="Riley R."/>
            <person name="Salamov A.A."/>
            <person name="Brown D.W."/>
            <person name="Nagy L.G."/>
            <person name="Floudas D."/>
            <person name="Held B.W."/>
            <person name="Levasseur A."/>
            <person name="Lombard V."/>
            <person name="Morin E."/>
            <person name="Otillar R."/>
            <person name="Lindquist E.A."/>
            <person name="Sun H."/>
            <person name="LaButti K.M."/>
            <person name="Schmutz J."/>
            <person name="Jabbour D."/>
            <person name="Luo H."/>
            <person name="Baker S.E."/>
            <person name="Pisabarro A.G."/>
            <person name="Walton J.D."/>
            <person name="Blanchette R.A."/>
            <person name="Henrissat B."/>
            <person name="Martin F."/>
            <person name="Cullen D."/>
            <person name="Hibbett D.S."/>
            <person name="Grigoriev I.V."/>
        </authorList>
    </citation>
    <scope>NUCLEOTIDE SEQUENCE [LARGE SCALE GENOMIC DNA]</scope>
    <source>
        <strain evidence="2">CBS 339.88</strain>
    </source>
</reference>
<sequence length="229" mass="26136">MILASNPRNRTRSGWLFPKIKQIFRGLRRLGTHFPLRLCPFPLVSRLLVLPRSLSLARTTSGRSPQSFCPQAFEIRERGQGFACGAVESAKNGQDFCGFSVPNPRNPDKFWRELPGSYYEDEFALGTKVHQVYVGLLDSRLNPPRYYTKRLVMKMACNLHEKTRLQKEYEMYNLLSDNETAPVVKAYGLFSCYPIADGQEHAFILMEDGGKCIKERPAAQIQGHVNRYG</sequence>
<gene>
    <name evidence="1" type="ORF">GALMADRAFT_1205026</name>
</gene>
<evidence type="ECO:0000313" key="2">
    <source>
        <dbReference type="Proteomes" id="UP000027222"/>
    </source>
</evidence>
<evidence type="ECO:0000313" key="1">
    <source>
        <dbReference type="EMBL" id="KDR66189.1"/>
    </source>
</evidence>
<evidence type="ECO:0008006" key="3">
    <source>
        <dbReference type="Google" id="ProtNLM"/>
    </source>
</evidence>